<dbReference type="PROSITE" id="PS51746">
    <property type="entry name" value="PPM_2"/>
    <property type="match status" value="1"/>
</dbReference>
<protein>
    <recommendedName>
        <fullName evidence="1">PPM-type phosphatase domain-containing protein</fullName>
    </recommendedName>
</protein>
<accession>A0A6C0JYV7</accession>
<proteinExistence type="predicted"/>
<sequence>MRTGVWTIDGRGRPSEDRYFIQDLSGDFLIAGVFDGHSGSSTVDLTIKLLPSKLAELIKTVGDNEQALRAGLQRTFIEHDKTIAKQGPLFYRNSGSTATVAIITPTHCYIAFIGDSPAFIFDPDTAAVISAIGKHSPARSDEHSRIVKNDGFITMEEGDAPRVDGALMVSRAFGDFSLKFQNERVPEFDKNWAKDFRVVADPEIIVIPRPARGYLAICSDGLVDKPDGEFRTPNEIANEIVGLGLSDDLNSLAKQLIYNQVKVYADSPAEYSASDADDITLVLVDFSKSLRGGAAITRKARRKRKANTKKTSTSATLPKTFLI</sequence>
<dbReference type="Pfam" id="PF00481">
    <property type="entry name" value="PP2C"/>
    <property type="match status" value="1"/>
</dbReference>
<dbReference type="AlphaFoldDB" id="A0A6C0JYV7"/>
<dbReference type="GO" id="GO:0004722">
    <property type="term" value="F:protein serine/threonine phosphatase activity"/>
    <property type="evidence" value="ECO:0007669"/>
    <property type="project" value="InterPro"/>
</dbReference>
<name>A0A6C0JYV7_9ZZZZ</name>
<feature type="domain" description="PPM-type phosphatase" evidence="1">
    <location>
        <begin position="2"/>
        <end position="286"/>
    </location>
</feature>
<dbReference type="SMART" id="SM00332">
    <property type="entry name" value="PP2Cc"/>
    <property type="match status" value="1"/>
</dbReference>
<organism evidence="2">
    <name type="scientific">viral metagenome</name>
    <dbReference type="NCBI Taxonomy" id="1070528"/>
    <lineage>
        <taxon>unclassified sequences</taxon>
        <taxon>metagenomes</taxon>
        <taxon>organismal metagenomes</taxon>
    </lineage>
</organism>
<dbReference type="InterPro" id="IPR036457">
    <property type="entry name" value="PPM-type-like_dom_sf"/>
</dbReference>
<dbReference type="InterPro" id="IPR015655">
    <property type="entry name" value="PP2C"/>
</dbReference>
<evidence type="ECO:0000259" key="1">
    <source>
        <dbReference type="PROSITE" id="PS51746"/>
    </source>
</evidence>
<evidence type="ECO:0000313" key="2">
    <source>
        <dbReference type="EMBL" id="QHU09587.1"/>
    </source>
</evidence>
<dbReference type="SUPFAM" id="SSF81606">
    <property type="entry name" value="PP2C-like"/>
    <property type="match status" value="1"/>
</dbReference>
<dbReference type="PANTHER" id="PTHR47992">
    <property type="entry name" value="PROTEIN PHOSPHATASE"/>
    <property type="match status" value="1"/>
</dbReference>
<reference evidence="2" key="1">
    <citation type="journal article" date="2020" name="Nature">
        <title>Giant virus diversity and host interactions through global metagenomics.</title>
        <authorList>
            <person name="Schulz F."/>
            <person name="Roux S."/>
            <person name="Paez-Espino D."/>
            <person name="Jungbluth S."/>
            <person name="Walsh D.A."/>
            <person name="Denef V.J."/>
            <person name="McMahon K.D."/>
            <person name="Konstantinidis K.T."/>
            <person name="Eloe-Fadrosh E.A."/>
            <person name="Kyrpides N.C."/>
            <person name="Woyke T."/>
        </authorList>
    </citation>
    <scope>NUCLEOTIDE SEQUENCE</scope>
    <source>
        <strain evidence="2">GVMAG-S-1101164-105</strain>
    </source>
</reference>
<dbReference type="Gene3D" id="3.60.40.10">
    <property type="entry name" value="PPM-type phosphatase domain"/>
    <property type="match status" value="1"/>
</dbReference>
<dbReference type="InterPro" id="IPR001932">
    <property type="entry name" value="PPM-type_phosphatase-like_dom"/>
</dbReference>
<dbReference type="CDD" id="cd00143">
    <property type="entry name" value="PP2Cc"/>
    <property type="match status" value="1"/>
</dbReference>
<dbReference type="EMBL" id="MN740739">
    <property type="protein sequence ID" value="QHU09587.1"/>
    <property type="molecule type" value="Genomic_DNA"/>
</dbReference>